<reference evidence="9 10" key="1">
    <citation type="journal article" date="2008" name="Proc. Natl. Acad. Sci. U.S.A.">
        <title>Niche adaptation and genome expansion in the chlorophyll d-producing cyanobacterium Acaryochloris marina.</title>
        <authorList>
            <person name="Swingley W.D."/>
            <person name="Chen M."/>
            <person name="Cheung P.C."/>
            <person name="Conrad A.L."/>
            <person name="Dejesa L.C."/>
            <person name="Hao J."/>
            <person name="Honchak B.M."/>
            <person name="Karbach L.E."/>
            <person name="Kurdoglu A."/>
            <person name="Lahiri S."/>
            <person name="Mastrian S.D."/>
            <person name="Miyashita H."/>
            <person name="Page L."/>
            <person name="Ramakrishna P."/>
            <person name="Satoh S."/>
            <person name="Sattley W.M."/>
            <person name="Shimada Y."/>
            <person name="Taylor H.L."/>
            <person name="Tomo T."/>
            <person name="Tsuchiya T."/>
            <person name="Wang Z.T."/>
            <person name="Raymond J."/>
            <person name="Mimuro M."/>
            <person name="Blankenship R.E."/>
            <person name="Touchman J.W."/>
        </authorList>
    </citation>
    <scope>NUCLEOTIDE SEQUENCE [LARGE SCALE GENOMIC DNA]</scope>
    <source>
        <strain evidence="10">MBIC 11017</strain>
    </source>
</reference>
<evidence type="ECO:0000256" key="5">
    <source>
        <dbReference type="ARBA" id="ARBA00022989"/>
    </source>
</evidence>
<keyword evidence="6 7" id="KW-0472">Membrane</keyword>
<dbReference type="PANTHER" id="PTHR43738">
    <property type="entry name" value="ABC TRANSPORTER, MEMBRANE PROTEIN"/>
    <property type="match status" value="1"/>
</dbReference>
<evidence type="ECO:0000259" key="8">
    <source>
        <dbReference type="Pfam" id="PF02687"/>
    </source>
</evidence>
<dbReference type="Pfam" id="PF02687">
    <property type="entry name" value="FtsX"/>
    <property type="match status" value="1"/>
</dbReference>
<dbReference type="Proteomes" id="UP000000268">
    <property type="component" value="Chromosome"/>
</dbReference>
<dbReference type="InterPro" id="IPR051125">
    <property type="entry name" value="ABC-4/HrtB_transporter"/>
</dbReference>
<keyword evidence="4 7" id="KW-0812">Transmembrane</keyword>
<gene>
    <name evidence="9" type="primary">devC</name>
    <name evidence="9" type="ordered locus">AM1_2572</name>
</gene>
<keyword evidence="5 7" id="KW-1133">Transmembrane helix</keyword>
<keyword evidence="3" id="KW-1003">Cell membrane</keyword>
<evidence type="ECO:0000256" key="4">
    <source>
        <dbReference type="ARBA" id="ARBA00022692"/>
    </source>
</evidence>
<dbReference type="AlphaFoldDB" id="B0C5K4"/>
<accession>B0C5K4</accession>
<evidence type="ECO:0000256" key="3">
    <source>
        <dbReference type="ARBA" id="ARBA00022475"/>
    </source>
</evidence>
<keyword evidence="10" id="KW-1185">Reference proteome</keyword>
<dbReference type="PIRSF" id="PIRSF031773">
    <property type="entry name" value="DevC"/>
    <property type="match status" value="1"/>
</dbReference>
<feature type="transmembrane region" description="Helical" evidence="7">
    <location>
        <begin position="27"/>
        <end position="47"/>
    </location>
</feature>
<dbReference type="PANTHER" id="PTHR43738:SF1">
    <property type="entry name" value="HEMIN TRANSPORT SYSTEM PERMEASE PROTEIN HRTB-RELATED"/>
    <property type="match status" value="1"/>
</dbReference>
<evidence type="ECO:0000256" key="2">
    <source>
        <dbReference type="ARBA" id="ARBA00022448"/>
    </source>
</evidence>
<evidence type="ECO:0000256" key="7">
    <source>
        <dbReference type="SAM" id="Phobius"/>
    </source>
</evidence>
<feature type="transmembrane region" description="Helical" evidence="7">
    <location>
        <begin position="297"/>
        <end position="317"/>
    </location>
</feature>
<dbReference type="STRING" id="329726.AM1_2572"/>
<comment type="subcellular location">
    <subcellularLocation>
        <location evidence="1">Cell membrane</location>
        <topology evidence="1">Multi-pass membrane protein</topology>
    </subcellularLocation>
</comment>
<dbReference type="InterPro" id="IPR003838">
    <property type="entry name" value="ABC3_permease_C"/>
</dbReference>
<organism evidence="9 10">
    <name type="scientific">Acaryochloris marina (strain MBIC 11017)</name>
    <dbReference type="NCBI Taxonomy" id="329726"/>
    <lineage>
        <taxon>Bacteria</taxon>
        <taxon>Bacillati</taxon>
        <taxon>Cyanobacteriota</taxon>
        <taxon>Cyanophyceae</taxon>
        <taxon>Acaryochloridales</taxon>
        <taxon>Acaryochloridaceae</taxon>
        <taxon>Acaryochloris</taxon>
    </lineage>
</organism>
<name>B0C5K4_ACAM1</name>
<proteinExistence type="predicted"/>
<dbReference type="EMBL" id="CP000828">
    <property type="protein sequence ID" value="ABW27580.1"/>
    <property type="molecule type" value="Genomic_DNA"/>
</dbReference>
<sequence length="417" mass="45489">MKWGRLRNLTAERPLAWAQLSHQKARLAVALTGVAFANILMFAQLGIRAVLFDGITLIHENLQGELFLISSYSRALGFQAFARIYLYQANSVPGVASARPLYILGRVDWINPEQLPDEHPIPPELLSPPGQGESADKEIQIFPDRVKILAFNLSQPAFTLPEINQQLDKLKEPDSILFDRLSQDGLGPISDLITQKPQLTTVMGNRRTQIAGLFTLGSTLFTKGHVIMSDLNYAARNGPESLENVSVGLVSLDAGADPLQVKAQIQQALPPSIQVLTREELIQKEVAFWETDPSGTVLNFGAMMGFVVGVIVVYQVLYSDVLEHLPEYATLKAMGFADNALLRVVLQEAMILAVLGFVPGCVASVGVYSLLSSLTKIPLSLRPDVMAQVFILTIVMCMGAGGIATQKLRQADPADVF</sequence>
<evidence type="ECO:0000313" key="9">
    <source>
        <dbReference type="EMBL" id="ABW27580.1"/>
    </source>
</evidence>
<dbReference type="GO" id="GO:0005886">
    <property type="term" value="C:plasma membrane"/>
    <property type="evidence" value="ECO:0007669"/>
    <property type="project" value="UniProtKB-SubCell"/>
</dbReference>
<dbReference type="OrthoDB" id="180999at2"/>
<feature type="transmembrane region" description="Helical" evidence="7">
    <location>
        <begin position="349"/>
        <end position="371"/>
    </location>
</feature>
<feature type="domain" description="ABC3 transporter permease C-terminal" evidence="8">
    <location>
        <begin position="302"/>
        <end position="413"/>
    </location>
</feature>
<feature type="transmembrane region" description="Helical" evidence="7">
    <location>
        <begin position="383"/>
        <end position="404"/>
    </location>
</feature>
<evidence type="ECO:0000256" key="6">
    <source>
        <dbReference type="ARBA" id="ARBA00023136"/>
    </source>
</evidence>
<dbReference type="HOGENOM" id="CLU_000604_8_9_3"/>
<dbReference type="eggNOG" id="COG0577">
    <property type="taxonomic scope" value="Bacteria"/>
</dbReference>
<evidence type="ECO:0000256" key="1">
    <source>
        <dbReference type="ARBA" id="ARBA00004651"/>
    </source>
</evidence>
<evidence type="ECO:0000313" key="10">
    <source>
        <dbReference type="Proteomes" id="UP000000268"/>
    </source>
</evidence>
<dbReference type="InterPro" id="IPR005891">
    <property type="entry name" value="DevC"/>
</dbReference>
<protein>
    <submittedName>
        <fullName evidence="9">DevC protein, putative</fullName>
    </submittedName>
</protein>
<dbReference type="RefSeq" id="WP_012163037.1">
    <property type="nucleotide sequence ID" value="NC_009925.1"/>
</dbReference>
<keyword evidence="2" id="KW-0813">Transport</keyword>
<dbReference type="KEGG" id="amr:AM1_2572"/>